<organism evidence="1 2">
    <name type="scientific">Henningerozyma blattae (strain ATCC 34711 / CBS 6284 / DSM 70876 / NBRC 10599 / NRRL Y-10934 / UCD 77-7)</name>
    <name type="common">Yeast</name>
    <name type="synonym">Tetrapisispora blattae</name>
    <dbReference type="NCBI Taxonomy" id="1071380"/>
    <lineage>
        <taxon>Eukaryota</taxon>
        <taxon>Fungi</taxon>
        <taxon>Dikarya</taxon>
        <taxon>Ascomycota</taxon>
        <taxon>Saccharomycotina</taxon>
        <taxon>Saccharomycetes</taxon>
        <taxon>Saccharomycetales</taxon>
        <taxon>Saccharomycetaceae</taxon>
        <taxon>Henningerozyma</taxon>
    </lineage>
</organism>
<evidence type="ECO:0000313" key="1">
    <source>
        <dbReference type="EMBL" id="CCH61103.1"/>
    </source>
</evidence>
<dbReference type="AlphaFoldDB" id="I2H401"/>
<dbReference type="Pfam" id="PF08691">
    <property type="entry name" value="Nse5"/>
    <property type="match status" value="1"/>
</dbReference>
<dbReference type="eggNOG" id="KOG4599">
    <property type="taxonomic scope" value="Eukaryota"/>
</dbReference>
<dbReference type="STRING" id="1071380.I2H401"/>
<accession>I2H401</accession>
<dbReference type="Proteomes" id="UP000002866">
    <property type="component" value="Chromosome 5"/>
</dbReference>
<dbReference type="GeneID" id="14496229"/>
<reference evidence="1 2" key="1">
    <citation type="journal article" date="2011" name="Proc. Natl. Acad. Sci. U.S.A.">
        <title>Evolutionary erosion of yeast sex chromosomes by mating-type switching accidents.</title>
        <authorList>
            <person name="Gordon J.L."/>
            <person name="Armisen D."/>
            <person name="Proux-Wera E."/>
            <person name="Oheigeartaigh S.S."/>
            <person name="Byrne K.P."/>
            <person name="Wolfe K.H."/>
        </authorList>
    </citation>
    <scope>NUCLEOTIDE SEQUENCE [LARGE SCALE GENOMIC DNA]</scope>
    <source>
        <strain evidence="2">ATCC 34711 / CBS 6284 / DSM 70876 / NBRC 10599 / NRRL Y-10934 / UCD 77-7</strain>
    </source>
</reference>
<sequence>MIEIIEIDSGDGSDMEIIRDSQTDDNDDDSLIILNDFKENPYESLLDSTDDEHDNNQFLDESLAGDAIFSLITQHKQSTNLDLDKNGGNNIKNEPSIKDSKVEIKQSDLGDDFDEELGKKMKRFRDISDDITTLKKRALDYEYRTDSNNIALLKKQIKYKEISNNYLEMVANETLSGKYKDWFFFTENSRFNEDILEDIENFSSKEIMLKYGDFKKLLVCFGTNIKYLYQDYNISDLKYKYDTLSILQPIDTMKVIIGHYFIIDPINFKKFFPSLLLDRNFYESLSIDDDWCTSFYNKITPKIFFKNYFKVVNKTDFFLHYRLIRIIPSSKNLIISLIFSTSVEVKDVEKNPVIEMFNYLIDEKNYKNLLYFILVLSGSNLVPFGSNKYVDYFQSCINDISDENSNEVELTLVRNILKLFEKVLS</sequence>
<protein>
    <submittedName>
        <fullName evidence="1">Uncharacterized protein</fullName>
    </submittedName>
</protein>
<dbReference type="FunCoup" id="I2H401">
    <property type="interactions" value="38"/>
</dbReference>
<evidence type="ECO:0000313" key="2">
    <source>
        <dbReference type="Proteomes" id="UP000002866"/>
    </source>
</evidence>
<dbReference type="KEGG" id="tbl:TBLA_0E00420"/>
<dbReference type="InParanoid" id="I2H401"/>
<dbReference type="OrthoDB" id="4066051at2759"/>
<dbReference type="HOGENOM" id="CLU_051886_0_0_1"/>
<gene>
    <name evidence="1" type="primary">TBLA0E00420</name>
    <name evidence="1" type="ORF">TBLA_0E00420</name>
</gene>
<dbReference type="RefSeq" id="XP_004180622.1">
    <property type="nucleotide sequence ID" value="XM_004180574.1"/>
</dbReference>
<dbReference type="OMA" id="TEYFKDC"/>
<proteinExistence type="predicted"/>
<keyword evidence="2" id="KW-1185">Reference proteome</keyword>
<dbReference type="EMBL" id="HE806320">
    <property type="protein sequence ID" value="CCH61103.1"/>
    <property type="molecule type" value="Genomic_DNA"/>
</dbReference>
<name>I2H401_HENB6</name>
<dbReference type="InterPro" id="IPR014803">
    <property type="entry name" value="DNA_repair_Nse5/Nse6"/>
</dbReference>